<dbReference type="AlphaFoldDB" id="A0A852ZDW6"/>
<evidence type="ECO:0000256" key="1">
    <source>
        <dbReference type="ARBA" id="ARBA00022801"/>
    </source>
</evidence>
<dbReference type="PROSITE" id="PS51462">
    <property type="entry name" value="NUDIX"/>
    <property type="match status" value="1"/>
</dbReference>
<protein>
    <submittedName>
        <fullName evidence="3">8-oxo-dGTP pyrophosphatase MutT (NUDIX family)</fullName>
    </submittedName>
</protein>
<keyword evidence="1" id="KW-0378">Hydrolase</keyword>
<sequence>MSEIGRRPGFGIRHPELLALLERHSPAATVDEVWADGTLPLRVSAYLGVAPVPELVSSIRCVVRVDGRFVVCRIPGELHVLPGGRPEPGETPPRTAVREVYEETGWHLDPESLVPLGFLHLRRLVDAPPGHPYPHPDFLQLVYSGVARTRAVDADEDWADLDGWELGTFLADAEEVVKLGLPPISLAFVDAALQVERT</sequence>
<dbReference type="Pfam" id="PF00293">
    <property type="entry name" value="NUDIX"/>
    <property type="match status" value="1"/>
</dbReference>
<name>A0A852ZDW6_9ACTN</name>
<evidence type="ECO:0000313" key="3">
    <source>
        <dbReference type="EMBL" id="NYH87859.1"/>
    </source>
</evidence>
<keyword evidence="4" id="KW-1185">Reference proteome</keyword>
<dbReference type="SUPFAM" id="SSF55811">
    <property type="entry name" value="Nudix"/>
    <property type="match status" value="1"/>
</dbReference>
<feature type="domain" description="Nudix hydrolase" evidence="2">
    <location>
        <begin position="54"/>
        <end position="183"/>
    </location>
</feature>
<dbReference type="InterPro" id="IPR020084">
    <property type="entry name" value="NUDIX_hydrolase_CS"/>
</dbReference>
<organism evidence="3 4">
    <name type="scientific">Actinopolymorpha rutila</name>
    <dbReference type="NCBI Taxonomy" id="446787"/>
    <lineage>
        <taxon>Bacteria</taxon>
        <taxon>Bacillati</taxon>
        <taxon>Actinomycetota</taxon>
        <taxon>Actinomycetes</taxon>
        <taxon>Propionibacteriales</taxon>
        <taxon>Actinopolymorphaceae</taxon>
        <taxon>Actinopolymorpha</taxon>
    </lineage>
</organism>
<gene>
    <name evidence="3" type="ORF">F4554_000497</name>
</gene>
<reference evidence="3 4" key="1">
    <citation type="submission" date="2020-07" db="EMBL/GenBank/DDBJ databases">
        <title>Sequencing the genomes of 1000 actinobacteria strains.</title>
        <authorList>
            <person name="Klenk H.-P."/>
        </authorList>
    </citation>
    <scope>NUCLEOTIDE SEQUENCE [LARGE SCALE GENOMIC DNA]</scope>
    <source>
        <strain evidence="3 4">DSM 18448</strain>
    </source>
</reference>
<comment type="caution">
    <text evidence="3">The sequence shown here is derived from an EMBL/GenBank/DDBJ whole genome shotgun (WGS) entry which is preliminary data.</text>
</comment>
<dbReference type="EMBL" id="JACBZH010000001">
    <property type="protein sequence ID" value="NYH87859.1"/>
    <property type="molecule type" value="Genomic_DNA"/>
</dbReference>
<dbReference type="Gene3D" id="3.90.79.10">
    <property type="entry name" value="Nucleoside Triphosphate Pyrophosphohydrolase"/>
    <property type="match status" value="1"/>
</dbReference>
<dbReference type="GO" id="GO:0016787">
    <property type="term" value="F:hydrolase activity"/>
    <property type="evidence" value="ECO:0007669"/>
    <property type="project" value="UniProtKB-KW"/>
</dbReference>
<dbReference type="InterPro" id="IPR000086">
    <property type="entry name" value="NUDIX_hydrolase_dom"/>
</dbReference>
<dbReference type="Proteomes" id="UP000579605">
    <property type="component" value="Unassembled WGS sequence"/>
</dbReference>
<evidence type="ECO:0000259" key="2">
    <source>
        <dbReference type="PROSITE" id="PS51462"/>
    </source>
</evidence>
<dbReference type="RefSeq" id="WP_337795839.1">
    <property type="nucleotide sequence ID" value="NZ_BAAARR010000015.1"/>
</dbReference>
<accession>A0A852ZDW6</accession>
<dbReference type="InterPro" id="IPR015797">
    <property type="entry name" value="NUDIX_hydrolase-like_dom_sf"/>
</dbReference>
<proteinExistence type="predicted"/>
<dbReference type="PROSITE" id="PS00893">
    <property type="entry name" value="NUDIX_BOX"/>
    <property type="match status" value="1"/>
</dbReference>
<evidence type="ECO:0000313" key="4">
    <source>
        <dbReference type="Proteomes" id="UP000579605"/>
    </source>
</evidence>